<feature type="compositionally biased region" description="Polar residues" evidence="1">
    <location>
        <begin position="235"/>
        <end position="246"/>
    </location>
</feature>
<dbReference type="STRING" id="65357.A0A024GI11"/>
<name>A0A024GI11_9STRA</name>
<evidence type="ECO:0000313" key="3">
    <source>
        <dbReference type="Proteomes" id="UP000053237"/>
    </source>
</evidence>
<dbReference type="AlphaFoldDB" id="A0A024GI11"/>
<evidence type="ECO:0000256" key="1">
    <source>
        <dbReference type="SAM" id="MobiDB-lite"/>
    </source>
</evidence>
<feature type="compositionally biased region" description="Basic and acidic residues" evidence="1">
    <location>
        <begin position="138"/>
        <end position="149"/>
    </location>
</feature>
<dbReference type="SUPFAM" id="SSF50630">
    <property type="entry name" value="Acid proteases"/>
    <property type="match status" value="1"/>
</dbReference>
<dbReference type="Gene3D" id="2.40.70.10">
    <property type="entry name" value="Acid Proteases"/>
    <property type="match status" value="1"/>
</dbReference>
<dbReference type="EMBL" id="CAIX01000113">
    <property type="protein sequence ID" value="CCI45963.1"/>
    <property type="molecule type" value="Genomic_DNA"/>
</dbReference>
<feature type="compositionally biased region" description="Polar residues" evidence="1">
    <location>
        <begin position="176"/>
        <end position="185"/>
    </location>
</feature>
<evidence type="ECO:0000313" key="2">
    <source>
        <dbReference type="EMBL" id="CCI45963.1"/>
    </source>
</evidence>
<protein>
    <submittedName>
        <fullName evidence="2">Uncharacterized protein</fullName>
    </submittedName>
</protein>
<gene>
    <name evidence="2" type="ORF">BN9_068730</name>
</gene>
<sequence>MRHEKLIFAALALRQATSQYFNLHLTPDWNLYMKFQIDDLPHGDASTSNTRTTHNPNPSNTQSAFANSANDVKVKAAFHSFHGDYDCHEQGLDVEFPATQHDIAYYVPMQDVEPVERPKESKSDERDKSGDADDDDDGGRVMENTRTEEASSSASAKSKGKAVASGKPARPRQPRKQTTPAENPSDQPPAPKLRQPRGRKKTQTDNTAPIDPTSYTPQHPWPNTLQHHPFGDNTAFPSGSNVPLYQNTGTQAMNVDATNWQPYHPHEQMGGSDAAQHNQFTDIPATHIDGMNADSFQSFDTGQPRFTDILNSGWQNSGSNPLHGDTDSVSSRSGRRGSNLQPPSPSSSTLSRDRRSANLQQYNDGWGTLHQGTSNAGHYSNTQFQHPSPGLSTATFDNDIAAFAQNNQQRMPNSPRIDYNPDIPNSSIGGMPFGAMLNHPNVHGMSGHASVPASPFDWGLLQNWMGGDGTTDNLGLYDPDTPVGHSYRDTGHTLDAQAKTIGISILHIAIRGYNLDDIEDNWNLDTPHRDTATSRHRGSMGNGMLNTASAHDPNSVVYDSNAFTHNDPYTPSYSNMNMDSGYHNMLHGADMDPNQFSSLYPNDFDPHFDPNSFAGHSQRSLNPSSSHAPPDHSQSLYHEDALSGLNDRFTAPFSQIRRTQRRLTPNQSAETDPIQRHHASPSDSERPFTLSDTVQSHSRASDVRNLMDSMEYHHTNPMNPYGDHHSDPMNLYGDQHSDPMNLYGDHHSDPMNLYGDHHSDPMNPYGDHHSDPMNLYGDQHSDPMNLYGDQHFHAMNPNGDHHSHATNPNKDHHSVPTNPYCRKSTHSMEIDARAVDILRTNKYIIPDRHNPRNFAVNLAFIRQYPRSVFFQWGYKTSPSLTPVDEEESLKIQENQKVITVHPVYISNLETMGALTAMVESANINIFKFRIRDSLRDLDFPKYALDEKEFTLMELSEATTPISFDFGSVFTFIPREAFEFFIKHLVGRAPEKEDDVVHLEDCHINDIAPIIKAEIEASYVIELTVEEYLIQNGNGGCTVALRPNKAGVWKFGAALAKRYSILVNNGKFEDHQAPRSSYLAFALVQQKKETFIPKEILPPPPPSPPPAPEPMHEVGLANRQYADDGGGGHAHMQVQPNAIVQPPHSPQQRIVHEHFPPYFLDNYVPGGAVLNFHQLDQQNQVPNVLTHYVVDSGHGQHDDSDNVDMHVATLPETVTPIPDAEVGDTTKRRGRRVSGSAPSRGRAAPKTALTTQQGDDASASNLAPKPARGRKKKNQD</sequence>
<reference evidence="2 3" key="1">
    <citation type="submission" date="2012-05" db="EMBL/GenBank/DDBJ databases">
        <title>Recombination and specialization in a pathogen metapopulation.</title>
        <authorList>
            <person name="Gardiner A."/>
            <person name="Kemen E."/>
            <person name="Schultz-Larsen T."/>
            <person name="MacLean D."/>
            <person name="Van Oosterhout C."/>
            <person name="Jones J.D.G."/>
        </authorList>
    </citation>
    <scope>NUCLEOTIDE SEQUENCE [LARGE SCALE GENOMIC DNA]</scope>
    <source>
        <strain evidence="2 3">Ac Nc2</strain>
    </source>
</reference>
<feature type="compositionally biased region" description="Polar residues" evidence="1">
    <location>
        <begin position="370"/>
        <end position="395"/>
    </location>
</feature>
<feature type="region of interest" description="Disordered" evidence="1">
    <location>
        <begin position="655"/>
        <end position="700"/>
    </location>
</feature>
<comment type="caution">
    <text evidence="2">The sequence shown here is derived from an EMBL/GenBank/DDBJ whole genome shotgun (WGS) entry which is preliminary data.</text>
</comment>
<feature type="compositionally biased region" description="Polar residues" evidence="1">
    <location>
        <begin position="1247"/>
        <end position="1260"/>
    </location>
</feature>
<feature type="region of interest" description="Disordered" evidence="1">
    <location>
        <begin position="1211"/>
        <end position="1275"/>
    </location>
</feature>
<organism evidence="2 3">
    <name type="scientific">Albugo candida</name>
    <dbReference type="NCBI Taxonomy" id="65357"/>
    <lineage>
        <taxon>Eukaryota</taxon>
        <taxon>Sar</taxon>
        <taxon>Stramenopiles</taxon>
        <taxon>Oomycota</taxon>
        <taxon>Peronosporomycetes</taxon>
        <taxon>Albuginales</taxon>
        <taxon>Albuginaceae</taxon>
        <taxon>Albugo</taxon>
    </lineage>
</organism>
<feature type="region of interest" description="Disordered" evidence="1">
    <location>
        <begin position="597"/>
        <end position="636"/>
    </location>
</feature>
<proteinExistence type="predicted"/>
<feature type="region of interest" description="Disordered" evidence="1">
    <location>
        <begin position="43"/>
        <end position="63"/>
    </location>
</feature>
<feature type="compositionally biased region" description="Polar residues" evidence="1">
    <location>
        <begin position="309"/>
        <end position="320"/>
    </location>
</feature>
<accession>A0A024GI11</accession>
<feature type="compositionally biased region" description="Basic and acidic residues" evidence="1">
    <location>
        <begin position="114"/>
        <end position="131"/>
    </location>
</feature>
<feature type="region of interest" description="Disordered" evidence="1">
    <location>
        <begin position="107"/>
        <end position="246"/>
    </location>
</feature>
<feature type="compositionally biased region" description="Basic residues" evidence="1">
    <location>
        <begin position="1266"/>
        <end position="1275"/>
    </location>
</feature>
<dbReference type="InParanoid" id="A0A024GI11"/>
<dbReference type="InterPro" id="IPR021109">
    <property type="entry name" value="Peptidase_aspartic_dom_sf"/>
</dbReference>
<feature type="compositionally biased region" description="Polar residues" evidence="1">
    <location>
        <begin position="45"/>
        <end position="63"/>
    </location>
</feature>
<dbReference type="Proteomes" id="UP000053237">
    <property type="component" value="Unassembled WGS sequence"/>
</dbReference>
<feature type="region of interest" description="Disordered" evidence="1">
    <location>
        <begin position="285"/>
        <end position="395"/>
    </location>
</feature>
<keyword evidence="3" id="KW-1185">Reference proteome</keyword>
<feature type="compositionally biased region" description="Polar residues" evidence="1">
    <location>
        <begin position="213"/>
        <end position="226"/>
    </location>
</feature>
<feature type="compositionally biased region" description="Polar residues" evidence="1">
    <location>
        <begin position="655"/>
        <end position="670"/>
    </location>
</feature>
<feature type="compositionally biased region" description="Low complexity" evidence="1">
    <location>
        <begin position="328"/>
        <end position="338"/>
    </location>
</feature>
<feature type="compositionally biased region" description="Low complexity" evidence="1">
    <location>
        <begin position="150"/>
        <end position="168"/>
    </location>
</feature>
<feature type="compositionally biased region" description="Polar residues" evidence="1">
    <location>
        <begin position="614"/>
        <end position="636"/>
    </location>
</feature>